<comment type="caution">
    <text evidence="2">The sequence shown here is derived from an EMBL/GenBank/DDBJ whole genome shotgun (WGS) entry which is preliminary data.</text>
</comment>
<feature type="region of interest" description="Disordered" evidence="1">
    <location>
        <begin position="49"/>
        <end position="70"/>
    </location>
</feature>
<dbReference type="AlphaFoldDB" id="A0A251XIQ7"/>
<keyword evidence="3" id="KW-1185">Reference proteome</keyword>
<evidence type="ECO:0000256" key="1">
    <source>
        <dbReference type="SAM" id="MobiDB-lite"/>
    </source>
</evidence>
<protein>
    <recommendedName>
        <fullName evidence="4">Cadherin-like domain-containing protein</fullName>
    </recommendedName>
</protein>
<dbReference type="EMBL" id="MDHH01000001">
    <property type="protein sequence ID" value="OUE03425.1"/>
    <property type="molecule type" value="Genomic_DNA"/>
</dbReference>
<feature type="region of interest" description="Disordered" evidence="1">
    <location>
        <begin position="123"/>
        <end position="151"/>
    </location>
</feature>
<dbReference type="Proteomes" id="UP000195062">
    <property type="component" value="Unassembled WGS sequence"/>
</dbReference>
<evidence type="ECO:0008006" key="4">
    <source>
        <dbReference type="Google" id="ProtNLM"/>
    </source>
</evidence>
<dbReference type="Pfam" id="PF17963">
    <property type="entry name" value="Big_9"/>
    <property type="match status" value="2"/>
</dbReference>
<sequence length="426" mass="43835">MPVAGGDPVVVTGDVRGDPARPVRVSGCEYAGWADGSGWQRCLAPAALAGGGDGDRDARRTTAGATGDLGSMPQQAALRFLVDGTRVVLNDTRGGTAWAVQRDAGLIDNWADLIDRDRSDTVVEQNTADTPPETDRVQQPPVAVDDDLGARPGRTTALPVLLNDHDPNGDVLVIDSVTPVDAEVGAVDIVDEGQGLQLALAAGASGTVRFSYVVSDGRGGTATADVRVAVRGADENAPPEQARPATGTVAEGDRLQTDVLGGWYDPDGDPMYLTRASVPAPDAVSWKPEGRVVYTDAGAGGDTRTVALQVSDGREEGSGELVVTVRRAGDVPLVAEGFVVQAAIGREITVEPLTHARGGSGAIRLAAVPARAGVQITPDLEAGTFRLEGGQAGTHLLEYTVTDGRTTATGVVRVEVRGAPRPTAGP</sequence>
<reference evidence="2 3" key="1">
    <citation type="submission" date="2016-08" db="EMBL/GenBank/DDBJ databases">
        <title>Genome sequence of Clavibacter michiganensis subsp. michiganensis strain CASJ007.</title>
        <authorList>
            <person name="Thapa S.P."/>
            <person name="Coaker G."/>
        </authorList>
    </citation>
    <scope>NUCLEOTIDE SEQUENCE [LARGE SCALE GENOMIC DNA]</scope>
    <source>
        <strain evidence="2">CASJ007</strain>
    </source>
</reference>
<gene>
    <name evidence="2" type="ORF">CMMCAS07_00650</name>
</gene>
<proteinExistence type="predicted"/>
<evidence type="ECO:0000313" key="2">
    <source>
        <dbReference type="EMBL" id="OUE03425.1"/>
    </source>
</evidence>
<accession>A0A251XIQ7</accession>
<feature type="compositionally biased region" description="Low complexity" evidence="1">
    <location>
        <begin position="61"/>
        <end position="70"/>
    </location>
</feature>
<evidence type="ECO:0000313" key="3">
    <source>
        <dbReference type="Proteomes" id="UP000195062"/>
    </source>
</evidence>
<organism evidence="2 3">
    <name type="scientific">Clavibacter michiganensis subsp. michiganensis</name>
    <dbReference type="NCBI Taxonomy" id="33013"/>
    <lineage>
        <taxon>Bacteria</taxon>
        <taxon>Bacillati</taxon>
        <taxon>Actinomycetota</taxon>
        <taxon>Actinomycetes</taxon>
        <taxon>Micrococcales</taxon>
        <taxon>Microbacteriaceae</taxon>
        <taxon>Clavibacter</taxon>
    </lineage>
</organism>
<name>A0A251XIQ7_CLAMM</name>